<dbReference type="GO" id="GO:0016987">
    <property type="term" value="F:sigma factor activity"/>
    <property type="evidence" value="ECO:0007669"/>
    <property type="project" value="UniProtKB-KW"/>
</dbReference>
<dbReference type="AlphaFoldDB" id="A0A1M7RP45"/>
<evidence type="ECO:0000256" key="1">
    <source>
        <dbReference type="ARBA" id="ARBA00010641"/>
    </source>
</evidence>
<dbReference type="NCBIfam" id="TIGR02937">
    <property type="entry name" value="sigma70-ECF"/>
    <property type="match status" value="1"/>
</dbReference>
<dbReference type="Gene3D" id="1.10.10.10">
    <property type="entry name" value="Winged helix-like DNA-binding domain superfamily/Winged helix DNA-binding domain"/>
    <property type="match status" value="1"/>
</dbReference>
<keyword evidence="3" id="KW-0731">Sigma factor</keyword>
<dbReference type="Pfam" id="PF04545">
    <property type="entry name" value="Sigma70_r4"/>
    <property type="match status" value="1"/>
</dbReference>
<sequence>MTVLSLQFDAFGAQRADRRVNVRAVPSVRVSEPQHHYGTAVERPGGEVPYSQERSRDAAPRGERWMVRSAGQRRAPAGNEALIRSLFAEHGRALLAYVTRLTEDRALAEDIVQETILRAWRNPEVMVNGKGSVRGWLLTVARNIVIDQSRARAARPPEVAEVPYKPPVARDHADHVVNQMVVMDALEQLPPEHRDVLVQIYLRGRTIKEAADALGVPVGTVKSRTFYALRTLRDSFGGRDAGLGMVTR</sequence>
<accession>A0A1M7RP45</accession>
<reference evidence="9 10" key="1">
    <citation type="submission" date="2016-11" db="EMBL/GenBank/DDBJ databases">
        <authorList>
            <person name="Jaros S."/>
            <person name="Januszkiewicz K."/>
            <person name="Wedrychowicz H."/>
        </authorList>
    </citation>
    <scope>NUCLEOTIDE SEQUENCE [LARGE SCALE GENOMIC DNA]</scope>
    <source>
        <strain evidence="9 10">DSM 46144</strain>
    </source>
</reference>
<evidence type="ECO:0000256" key="4">
    <source>
        <dbReference type="ARBA" id="ARBA00023125"/>
    </source>
</evidence>
<evidence type="ECO:0000256" key="5">
    <source>
        <dbReference type="ARBA" id="ARBA00023163"/>
    </source>
</evidence>
<name>A0A1M7RP45_9ACTN</name>
<dbReference type="STRING" id="134849.SAMN05443668_13414"/>
<organism evidence="9 10">
    <name type="scientific">Cryptosporangium aurantiacum</name>
    <dbReference type="NCBI Taxonomy" id="134849"/>
    <lineage>
        <taxon>Bacteria</taxon>
        <taxon>Bacillati</taxon>
        <taxon>Actinomycetota</taxon>
        <taxon>Actinomycetes</taxon>
        <taxon>Cryptosporangiales</taxon>
        <taxon>Cryptosporangiaceae</taxon>
        <taxon>Cryptosporangium</taxon>
    </lineage>
</organism>
<dbReference type="CDD" id="cd06171">
    <property type="entry name" value="Sigma70_r4"/>
    <property type="match status" value="1"/>
</dbReference>
<comment type="similarity">
    <text evidence="1">Belongs to the sigma-70 factor family. ECF subfamily.</text>
</comment>
<dbReference type="Pfam" id="PF04542">
    <property type="entry name" value="Sigma70_r2"/>
    <property type="match status" value="1"/>
</dbReference>
<dbReference type="GO" id="GO:0003677">
    <property type="term" value="F:DNA binding"/>
    <property type="evidence" value="ECO:0007669"/>
    <property type="project" value="UniProtKB-KW"/>
</dbReference>
<dbReference type="SUPFAM" id="SSF88659">
    <property type="entry name" value="Sigma3 and sigma4 domains of RNA polymerase sigma factors"/>
    <property type="match status" value="1"/>
</dbReference>
<dbReference type="EMBL" id="FRCS01000034">
    <property type="protein sequence ID" value="SHN48117.1"/>
    <property type="molecule type" value="Genomic_DNA"/>
</dbReference>
<evidence type="ECO:0000259" key="7">
    <source>
        <dbReference type="Pfam" id="PF04542"/>
    </source>
</evidence>
<gene>
    <name evidence="9" type="ORF">SAMN05443668_13414</name>
</gene>
<keyword evidence="5" id="KW-0804">Transcription</keyword>
<dbReference type="SUPFAM" id="SSF88946">
    <property type="entry name" value="Sigma2 domain of RNA polymerase sigma factors"/>
    <property type="match status" value="1"/>
</dbReference>
<dbReference type="Proteomes" id="UP000184440">
    <property type="component" value="Unassembled WGS sequence"/>
</dbReference>
<evidence type="ECO:0000313" key="10">
    <source>
        <dbReference type="Proteomes" id="UP000184440"/>
    </source>
</evidence>
<dbReference type="InterPro" id="IPR013324">
    <property type="entry name" value="RNA_pol_sigma_r3/r4-like"/>
</dbReference>
<proteinExistence type="inferred from homology"/>
<dbReference type="GO" id="GO:0006352">
    <property type="term" value="P:DNA-templated transcription initiation"/>
    <property type="evidence" value="ECO:0007669"/>
    <property type="project" value="InterPro"/>
</dbReference>
<evidence type="ECO:0000256" key="2">
    <source>
        <dbReference type="ARBA" id="ARBA00023015"/>
    </source>
</evidence>
<dbReference type="InterPro" id="IPR036388">
    <property type="entry name" value="WH-like_DNA-bd_sf"/>
</dbReference>
<evidence type="ECO:0000256" key="6">
    <source>
        <dbReference type="SAM" id="MobiDB-lite"/>
    </source>
</evidence>
<dbReference type="Gene3D" id="1.10.1740.10">
    <property type="match status" value="1"/>
</dbReference>
<keyword evidence="2" id="KW-0805">Transcription regulation</keyword>
<keyword evidence="10" id="KW-1185">Reference proteome</keyword>
<dbReference type="NCBIfam" id="NF007227">
    <property type="entry name" value="PRK09645.1"/>
    <property type="match status" value="1"/>
</dbReference>
<dbReference type="PANTHER" id="PTHR43133">
    <property type="entry name" value="RNA POLYMERASE ECF-TYPE SIGMA FACTO"/>
    <property type="match status" value="1"/>
</dbReference>
<evidence type="ECO:0000259" key="8">
    <source>
        <dbReference type="Pfam" id="PF04545"/>
    </source>
</evidence>
<dbReference type="InterPro" id="IPR007627">
    <property type="entry name" value="RNA_pol_sigma70_r2"/>
</dbReference>
<dbReference type="InterPro" id="IPR013325">
    <property type="entry name" value="RNA_pol_sigma_r2"/>
</dbReference>
<protein>
    <submittedName>
        <fullName evidence="9">RNA polymerase sigma factor, sigma-70 family</fullName>
    </submittedName>
</protein>
<dbReference type="InterPro" id="IPR007630">
    <property type="entry name" value="RNA_pol_sigma70_r4"/>
</dbReference>
<keyword evidence="4" id="KW-0238">DNA-binding</keyword>
<feature type="domain" description="RNA polymerase sigma-70 region 4" evidence="8">
    <location>
        <begin position="185"/>
        <end position="233"/>
    </location>
</feature>
<dbReference type="InterPro" id="IPR014284">
    <property type="entry name" value="RNA_pol_sigma-70_dom"/>
</dbReference>
<evidence type="ECO:0000256" key="3">
    <source>
        <dbReference type="ARBA" id="ARBA00023082"/>
    </source>
</evidence>
<dbReference type="PANTHER" id="PTHR43133:SF52">
    <property type="entry name" value="ECF RNA POLYMERASE SIGMA FACTOR SIGL"/>
    <property type="match status" value="1"/>
</dbReference>
<dbReference type="InterPro" id="IPR039425">
    <property type="entry name" value="RNA_pol_sigma-70-like"/>
</dbReference>
<feature type="region of interest" description="Disordered" evidence="6">
    <location>
        <begin position="35"/>
        <end position="61"/>
    </location>
</feature>
<evidence type="ECO:0000313" key="9">
    <source>
        <dbReference type="EMBL" id="SHN48117.1"/>
    </source>
</evidence>
<feature type="domain" description="RNA polymerase sigma-70 region 2" evidence="7">
    <location>
        <begin position="86"/>
        <end position="153"/>
    </location>
</feature>